<keyword evidence="3" id="KW-1185">Reference proteome</keyword>
<dbReference type="Proteomes" id="UP000294887">
    <property type="component" value="Unassembled WGS sequence"/>
</dbReference>
<evidence type="ECO:0000256" key="1">
    <source>
        <dbReference type="SAM" id="SignalP"/>
    </source>
</evidence>
<keyword evidence="1" id="KW-0732">Signal</keyword>
<dbReference type="RefSeq" id="WP_131903978.1">
    <property type="nucleotide sequence ID" value="NZ_BAAAFU010000008.1"/>
</dbReference>
<accession>A0A4R1F2A3</accession>
<sequence length="146" mass="15777">MKSVKQILMVFALVFVAFSQGVYADSDGKKLFVNITSDDINKAAMAIGFSMKVRMEKKIPVTIFLNVEGVRIADKNIPEHKHSTGKSLKGMLADFMQAGGKVIVCPMCMKNVGGLSKEDLIDGVVVGGSDVTWPALFADDTVVLSY</sequence>
<evidence type="ECO:0000313" key="3">
    <source>
        <dbReference type="Proteomes" id="UP000294887"/>
    </source>
</evidence>
<reference evidence="2 3" key="1">
    <citation type="submission" date="2019-03" db="EMBL/GenBank/DDBJ databases">
        <title>Genomic Encyclopedia of Type Strains, Phase IV (KMG-IV): sequencing the most valuable type-strain genomes for metagenomic binning, comparative biology and taxonomic classification.</title>
        <authorList>
            <person name="Goeker M."/>
        </authorList>
    </citation>
    <scope>NUCLEOTIDE SEQUENCE [LARGE SCALE GENOMIC DNA]</scope>
    <source>
        <strain evidence="2 3">DSM 24830</strain>
    </source>
</reference>
<dbReference type="Pfam" id="PF02635">
    <property type="entry name" value="DsrE"/>
    <property type="match status" value="1"/>
</dbReference>
<organism evidence="2 3">
    <name type="scientific">Cocleimonas flava</name>
    <dbReference type="NCBI Taxonomy" id="634765"/>
    <lineage>
        <taxon>Bacteria</taxon>
        <taxon>Pseudomonadati</taxon>
        <taxon>Pseudomonadota</taxon>
        <taxon>Gammaproteobacteria</taxon>
        <taxon>Thiotrichales</taxon>
        <taxon>Thiotrichaceae</taxon>
        <taxon>Cocleimonas</taxon>
    </lineage>
</organism>
<comment type="caution">
    <text evidence="2">The sequence shown here is derived from an EMBL/GenBank/DDBJ whole genome shotgun (WGS) entry which is preliminary data.</text>
</comment>
<dbReference type="AlphaFoldDB" id="A0A4R1F2A3"/>
<feature type="signal peptide" evidence="1">
    <location>
        <begin position="1"/>
        <end position="24"/>
    </location>
</feature>
<name>A0A4R1F2A3_9GAMM</name>
<dbReference type="InterPro" id="IPR027396">
    <property type="entry name" value="DsrEFH-like"/>
</dbReference>
<dbReference type="InterPro" id="IPR003787">
    <property type="entry name" value="Sulphur_relay_DsrE/F-like"/>
</dbReference>
<dbReference type="EMBL" id="SMFQ01000002">
    <property type="protein sequence ID" value="TCJ88267.1"/>
    <property type="molecule type" value="Genomic_DNA"/>
</dbReference>
<protein>
    <submittedName>
        <fullName evidence="2">Putative peroxiredoxin</fullName>
    </submittedName>
</protein>
<dbReference type="Gene3D" id="3.40.1260.10">
    <property type="entry name" value="DsrEFH-like"/>
    <property type="match status" value="1"/>
</dbReference>
<evidence type="ECO:0000313" key="2">
    <source>
        <dbReference type="EMBL" id="TCJ88267.1"/>
    </source>
</evidence>
<dbReference type="SUPFAM" id="SSF75169">
    <property type="entry name" value="DsrEFH-like"/>
    <property type="match status" value="1"/>
</dbReference>
<dbReference type="OrthoDB" id="274802at2"/>
<gene>
    <name evidence="2" type="ORF">EV695_0107</name>
</gene>
<proteinExistence type="predicted"/>
<feature type="chain" id="PRO_5020298256" evidence="1">
    <location>
        <begin position="25"/>
        <end position="146"/>
    </location>
</feature>